<evidence type="ECO:0000256" key="2">
    <source>
        <dbReference type="ARBA" id="ARBA00022840"/>
    </source>
</evidence>
<feature type="transmembrane region" description="Helical" evidence="4">
    <location>
        <begin position="346"/>
        <end position="368"/>
    </location>
</feature>
<dbReference type="SMART" id="SM00220">
    <property type="entry name" value="S_TKc"/>
    <property type="match status" value="1"/>
</dbReference>
<sequence>MKSTSIPVTVDALDILGRTIDGKYRVEELVGQGGFALVYRAMHTVWNKPVAIKLFTALANVLPDQRDRFMAAFIQEGALLTELSARSSNIVQARDVGTYTSPDGHWLPYMVLEWLPGVTLARVLAEERASNQPPWSLGELMTFLGPVAAALEVAHARGVAHRDIKPGNLFVLGQNARIGAVVKILDFGLAKMMADESQLQAALAKTGTNIKSFTPAYGAPEQFTRNYGATGPWTDVFALALVAVRMLTGRRALDGDDVAQLAYSACAVDRRPTPRNLGAEVSDDVERVFARALAVQTTERYASAGAFWLALEAAIQPVPPPVEQSISISAIPPGPPPPRGEGRGGGAVRIIAALAATSLIAALAFFILTKKTKPEEAAPTPATAPPAAPELAAAVVPTCPDDAIQIPAGQYFMGSDRKGAQPNEKPSHHVKLSAFCMDVHEVTAQDYKACSEIGQCRRAPADVDWPGITPKEHKAYSSACTGADPDKGDHPFANHPINCITWSMASTYCAARGKRLPTEAEWEYAARGPDGRTYPWGDEAPTPLHVNACGTECSAWGKSRGTALDMLYSANDGYPTTAPVGRFPSGKSRYGLYDVAGNVWEWVADWYGDYGAAEAENPVGPETGDRRVIRGGAWNGAFADWLLPSFRYAQDPEARSHGIGFRCAKSI</sequence>
<dbReference type="InterPro" id="IPR051043">
    <property type="entry name" value="Sulfatase_Mod_Factor_Kinase"/>
</dbReference>
<feature type="domain" description="Protein kinase" evidence="5">
    <location>
        <begin position="24"/>
        <end position="315"/>
    </location>
</feature>
<dbReference type="EMBL" id="CP089983">
    <property type="protein sequence ID" value="WXB02715.1"/>
    <property type="molecule type" value="Genomic_DNA"/>
</dbReference>
<keyword evidence="4" id="KW-0812">Transmembrane</keyword>
<dbReference type="InterPro" id="IPR042095">
    <property type="entry name" value="SUMF_sf"/>
</dbReference>
<name>A0ABZ2L0G8_9BACT</name>
<organism evidence="6 7">
    <name type="scientific">Pendulispora rubella</name>
    <dbReference type="NCBI Taxonomy" id="2741070"/>
    <lineage>
        <taxon>Bacteria</taxon>
        <taxon>Pseudomonadati</taxon>
        <taxon>Myxococcota</taxon>
        <taxon>Myxococcia</taxon>
        <taxon>Myxococcales</taxon>
        <taxon>Sorangiineae</taxon>
        <taxon>Pendulisporaceae</taxon>
        <taxon>Pendulispora</taxon>
    </lineage>
</organism>
<dbReference type="Gene3D" id="3.90.1580.10">
    <property type="entry name" value="paralog of FGE (formylglycine-generating enzyme)"/>
    <property type="match status" value="1"/>
</dbReference>
<keyword evidence="2 3" id="KW-0067">ATP-binding</keyword>
<dbReference type="Pfam" id="PF00069">
    <property type="entry name" value="Pkinase"/>
    <property type="match status" value="1"/>
</dbReference>
<dbReference type="InterPro" id="IPR008271">
    <property type="entry name" value="Ser/Thr_kinase_AS"/>
</dbReference>
<dbReference type="InterPro" id="IPR017441">
    <property type="entry name" value="Protein_kinase_ATP_BS"/>
</dbReference>
<dbReference type="InterPro" id="IPR016187">
    <property type="entry name" value="CTDL_fold"/>
</dbReference>
<evidence type="ECO:0000259" key="5">
    <source>
        <dbReference type="PROSITE" id="PS50011"/>
    </source>
</evidence>
<dbReference type="InterPro" id="IPR011009">
    <property type="entry name" value="Kinase-like_dom_sf"/>
</dbReference>
<dbReference type="PANTHER" id="PTHR23150:SF19">
    <property type="entry name" value="FORMYLGLYCINE-GENERATING ENZYME"/>
    <property type="match status" value="1"/>
</dbReference>
<protein>
    <submittedName>
        <fullName evidence="6">Bifunctional serine/threonine-protein kinase/formylglycine-generating enzyme family protein</fullName>
    </submittedName>
</protein>
<evidence type="ECO:0000256" key="3">
    <source>
        <dbReference type="PROSITE-ProRule" id="PRU10141"/>
    </source>
</evidence>
<keyword evidence="4" id="KW-0472">Membrane</keyword>
<accession>A0ABZ2L0G8</accession>
<reference evidence="6" key="1">
    <citation type="submission" date="2021-12" db="EMBL/GenBank/DDBJ databases">
        <title>Discovery of the Pendulisporaceae a myxobacterial family with distinct sporulation behavior and unique specialized metabolism.</title>
        <authorList>
            <person name="Garcia R."/>
            <person name="Popoff A."/>
            <person name="Bader C.D."/>
            <person name="Loehr J."/>
            <person name="Walesch S."/>
            <person name="Walt C."/>
            <person name="Boldt J."/>
            <person name="Bunk B."/>
            <person name="Haeckl F.J.F.P.J."/>
            <person name="Gunesch A.P."/>
            <person name="Birkelbach J."/>
            <person name="Nuebel U."/>
            <person name="Pietschmann T."/>
            <person name="Bach T."/>
            <person name="Mueller R."/>
        </authorList>
    </citation>
    <scope>NUCLEOTIDE SEQUENCE</scope>
    <source>
        <strain evidence="6">MSr11367</strain>
    </source>
</reference>
<dbReference type="GO" id="GO:0016301">
    <property type="term" value="F:kinase activity"/>
    <property type="evidence" value="ECO:0007669"/>
    <property type="project" value="UniProtKB-KW"/>
</dbReference>
<dbReference type="Proteomes" id="UP001374803">
    <property type="component" value="Chromosome"/>
</dbReference>
<keyword evidence="4" id="KW-1133">Transmembrane helix</keyword>
<dbReference type="PROSITE" id="PS50011">
    <property type="entry name" value="PROTEIN_KINASE_DOM"/>
    <property type="match status" value="1"/>
</dbReference>
<dbReference type="InterPro" id="IPR000719">
    <property type="entry name" value="Prot_kinase_dom"/>
</dbReference>
<dbReference type="PROSITE" id="PS00107">
    <property type="entry name" value="PROTEIN_KINASE_ATP"/>
    <property type="match status" value="1"/>
</dbReference>
<dbReference type="InterPro" id="IPR005532">
    <property type="entry name" value="SUMF_dom"/>
</dbReference>
<dbReference type="RefSeq" id="WP_394832344.1">
    <property type="nucleotide sequence ID" value="NZ_CP089929.1"/>
</dbReference>
<gene>
    <name evidence="6" type="ORF">LVJ94_38115</name>
</gene>
<dbReference type="CDD" id="cd14014">
    <property type="entry name" value="STKc_PknB_like"/>
    <property type="match status" value="1"/>
</dbReference>
<dbReference type="SUPFAM" id="SSF56112">
    <property type="entry name" value="Protein kinase-like (PK-like)"/>
    <property type="match status" value="1"/>
</dbReference>
<evidence type="ECO:0000256" key="4">
    <source>
        <dbReference type="SAM" id="Phobius"/>
    </source>
</evidence>
<proteinExistence type="predicted"/>
<keyword evidence="7" id="KW-1185">Reference proteome</keyword>
<dbReference type="PROSITE" id="PS00108">
    <property type="entry name" value="PROTEIN_KINASE_ST"/>
    <property type="match status" value="1"/>
</dbReference>
<keyword evidence="6" id="KW-0418">Kinase</keyword>
<evidence type="ECO:0000313" key="6">
    <source>
        <dbReference type="EMBL" id="WXB02715.1"/>
    </source>
</evidence>
<dbReference type="SUPFAM" id="SSF56436">
    <property type="entry name" value="C-type lectin-like"/>
    <property type="match status" value="1"/>
</dbReference>
<evidence type="ECO:0000256" key="1">
    <source>
        <dbReference type="ARBA" id="ARBA00022741"/>
    </source>
</evidence>
<keyword evidence="6" id="KW-0808">Transferase</keyword>
<dbReference type="Pfam" id="PF03781">
    <property type="entry name" value="FGE-sulfatase"/>
    <property type="match status" value="1"/>
</dbReference>
<feature type="binding site" evidence="3">
    <location>
        <position position="53"/>
    </location>
    <ligand>
        <name>ATP</name>
        <dbReference type="ChEBI" id="CHEBI:30616"/>
    </ligand>
</feature>
<evidence type="ECO:0000313" key="7">
    <source>
        <dbReference type="Proteomes" id="UP001374803"/>
    </source>
</evidence>
<dbReference type="Gene3D" id="3.30.200.20">
    <property type="entry name" value="Phosphorylase Kinase, domain 1"/>
    <property type="match status" value="1"/>
</dbReference>
<keyword evidence="1 3" id="KW-0547">Nucleotide-binding</keyword>
<dbReference type="PANTHER" id="PTHR23150">
    <property type="entry name" value="SULFATASE MODIFYING FACTOR 1, 2"/>
    <property type="match status" value="1"/>
</dbReference>
<dbReference type="Gene3D" id="1.10.510.10">
    <property type="entry name" value="Transferase(Phosphotransferase) domain 1"/>
    <property type="match status" value="1"/>
</dbReference>